<organism evidence="1 2">
    <name type="scientific">Chamaesiphon minutus (strain ATCC 27169 / PCC 6605)</name>
    <dbReference type="NCBI Taxonomy" id="1173020"/>
    <lineage>
        <taxon>Bacteria</taxon>
        <taxon>Bacillati</taxon>
        <taxon>Cyanobacteriota</taxon>
        <taxon>Cyanophyceae</taxon>
        <taxon>Gomontiellales</taxon>
        <taxon>Chamaesiphonaceae</taxon>
        <taxon>Chamaesiphon</taxon>
    </lineage>
</organism>
<dbReference type="KEGG" id="cmp:Cha6605_3412"/>
<dbReference type="EMBL" id="CP003600">
    <property type="protein sequence ID" value="AFY94408.1"/>
    <property type="molecule type" value="Genomic_DNA"/>
</dbReference>
<dbReference type="OrthoDB" id="464133at2"/>
<dbReference type="HOGENOM" id="CLU_125852_4_1_3"/>
<evidence type="ECO:0000313" key="2">
    <source>
        <dbReference type="Proteomes" id="UP000010366"/>
    </source>
</evidence>
<dbReference type="Proteomes" id="UP000010366">
    <property type="component" value="Chromosome"/>
</dbReference>
<sequence length="134" mass="15058">MTLTFNRAAYANLLADVLPQPIRSQAEYDRVLGIIEASMNKEAVSSEEEQLIDLFVILVEKFESEHYPSQNRSTPHSRLLHLMDANDVQPADLVSIFGSSDRVLEVIDGKQSIDLNQAEKLGNRFNLPSKLFLA</sequence>
<reference evidence="1 2" key="1">
    <citation type="submission" date="2012-05" db="EMBL/GenBank/DDBJ databases">
        <title>Finished chromosome of genome of Chamaesiphon sp. PCC 6605.</title>
        <authorList>
            <consortium name="US DOE Joint Genome Institute"/>
            <person name="Gugger M."/>
            <person name="Coursin T."/>
            <person name="Rippka R."/>
            <person name="Tandeau De Marsac N."/>
            <person name="Huntemann M."/>
            <person name="Wei C.-L."/>
            <person name="Han J."/>
            <person name="Detter J.C."/>
            <person name="Han C."/>
            <person name="Tapia R."/>
            <person name="Chen A."/>
            <person name="Kyrpides N."/>
            <person name="Mavromatis K."/>
            <person name="Markowitz V."/>
            <person name="Szeto E."/>
            <person name="Ivanova N."/>
            <person name="Pagani I."/>
            <person name="Pati A."/>
            <person name="Goodwin L."/>
            <person name="Nordberg H.P."/>
            <person name="Cantor M.N."/>
            <person name="Hua S.X."/>
            <person name="Woyke T."/>
            <person name="Kerfeld C.A."/>
        </authorList>
    </citation>
    <scope>NUCLEOTIDE SEQUENCE [LARGE SCALE GENOMIC DNA]</scope>
    <source>
        <strain evidence="2">ATCC 27169 / PCC 6605</strain>
    </source>
</reference>
<protein>
    <submittedName>
        <fullName evidence="1">Putative transcription regulator containing HTH domain</fullName>
    </submittedName>
</protein>
<dbReference type="STRING" id="1173020.Cha6605_3412"/>
<dbReference type="AlphaFoldDB" id="K9UID5"/>
<dbReference type="eggNOG" id="COG5499">
    <property type="taxonomic scope" value="Bacteria"/>
</dbReference>
<proteinExistence type="predicted"/>
<name>K9UID5_CHAP6</name>
<evidence type="ECO:0000313" key="1">
    <source>
        <dbReference type="EMBL" id="AFY94408.1"/>
    </source>
</evidence>
<accession>K9UID5</accession>
<keyword evidence="2" id="KW-1185">Reference proteome</keyword>
<dbReference type="RefSeq" id="WP_015160542.1">
    <property type="nucleotide sequence ID" value="NC_019697.1"/>
</dbReference>
<gene>
    <name evidence="1" type="ORF">Cha6605_3412</name>
</gene>